<sequence>MPWSHFSRSFAPDYRPCFPLSFSAFLSFAPPLLLRRRPSHSLPFLRLHSRPRLRLDQVIPCMPFFLLPHRLFDEMCHWQIESDQVPKSEVSDLDGESNARR</sequence>
<protein>
    <submittedName>
        <fullName evidence="1">Uncharacterized protein</fullName>
    </submittedName>
</protein>
<evidence type="ECO:0000313" key="1">
    <source>
        <dbReference type="EMBL" id="KAG6518341.1"/>
    </source>
</evidence>
<organism evidence="1 2">
    <name type="scientific">Zingiber officinale</name>
    <name type="common">Ginger</name>
    <name type="synonym">Amomum zingiber</name>
    <dbReference type="NCBI Taxonomy" id="94328"/>
    <lineage>
        <taxon>Eukaryota</taxon>
        <taxon>Viridiplantae</taxon>
        <taxon>Streptophyta</taxon>
        <taxon>Embryophyta</taxon>
        <taxon>Tracheophyta</taxon>
        <taxon>Spermatophyta</taxon>
        <taxon>Magnoliopsida</taxon>
        <taxon>Liliopsida</taxon>
        <taxon>Zingiberales</taxon>
        <taxon>Zingiberaceae</taxon>
        <taxon>Zingiber</taxon>
    </lineage>
</organism>
<reference evidence="1 2" key="1">
    <citation type="submission" date="2020-08" db="EMBL/GenBank/DDBJ databases">
        <title>Plant Genome Project.</title>
        <authorList>
            <person name="Zhang R.-G."/>
        </authorList>
    </citation>
    <scope>NUCLEOTIDE SEQUENCE [LARGE SCALE GENOMIC DNA]</scope>
    <source>
        <tissue evidence="1">Rhizome</tissue>
    </source>
</reference>
<evidence type="ECO:0000313" key="2">
    <source>
        <dbReference type="Proteomes" id="UP000734854"/>
    </source>
</evidence>
<dbReference type="AlphaFoldDB" id="A0A8J5L8U6"/>
<proteinExistence type="predicted"/>
<comment type="caution">
    <text evidence="1">The sequence shown here is derived from an EMBL/GenBank/DDBJ whole genome shotgun (WGS) entry which is preliminary data.</text>
</comment>
<dbReference type="EMBL" id="JACMSC010000006">
    <property type="protein sequence ID" value="KAG6518341.1"/>
    <property type="molecule type" value="Genomic_DNA"/>
</dbReference>
<dbReference type="Proteomes" id="UP000734854">
    <property type="component" value="Unassembled WGS sequence"/>
</dbReference>
<accession>A0A8J5L8U6</accession>
<gene>
    <name evidence="1" type="ORF">ZIOFF_021745</name>
</gene>
<name>A0A8J5L8U6_ZINOF</name>
<keyword evidence="2" id="KW-1185">Reference proteome</keyword>